<evidence type="ECO:0000256" key="2">
    <source>
        <dbReference type="ARBA" id="ARBA00022692"/>
    </source>
</evidence>
<comment type="subcellular location">
    <subcellularLocation>
        <location evidence="1">Membrane</location>
    </subcellularLocation>
</comment>
<protein>
    <recommendedName>
        <fullName evidence="6">G-protein coupled receptors family 1 profile domain-containing protein</fullName>
    </recommendedName>
</protein>
<keyword evidence="11" id="KW-1185">Reference proteome</keyword>
<dbReference type="EMBL" id="CAJNOM010000006">
    <property type="protein sequence ID" value="CAF0761501.1"/>
    <property type="molecule type" value="Genomic_DNA"/>
</dbReference>
<dbReference type="InterPro" id="IPR017452">
    <property type="entry name" value="GPCR_Rhodpsn_7TM"/>
</dbReference>
<dbReference type="Proteomes" id="UP000663860">
    <property type="component" value="Unassembled WGS sequence"/>
</dbReference>
<keyword evidence="4 5" id="KW-0472">Membrane</keyword>
<dbReference type="Gene3D" id="1.20.1070.10">
    <property type="entry name" value="Rhodopsin 7-helix transmembrane proteins"/>
    <property type="match status" value="1"/>
</dbReference>
<evidence type="ECO:0000313" key="10">
    <source>
        <dbReference type="EMBL" id="CAF4182549.1"/>
    </source>
</evidence>
<evidence type="ECO:0000256" key="3">
    <source>
        <dbReference type="ARBA" id="ARBA00022989"/>
    </source>
</evidence>
<dbReference type="GO" id="GO:0016020">
    <property type="term" value="C:membrane"/>
    <property type="evidence" value="ECO:0007669"/>
    <property type="project" value="UniProtKB-SubCell"/>
</dbReference>
<feature type="transmembrane region" description="Helical" evidence="5">
    <location>
        <begin position="52"/>
        <end position="70"/>
    </location>
</feature>
<keyword evidence="2 5" id="KW-0812">Transmembrane</keyword>
<feature type="transmembrane region" description="Helical" evidence="5">
    <location>
        <begin position="6"/>
        <end position="31"/>
    </location>
</feature>
<dbReference type="EMBL" id="CAJOBB010007271">
    <property type="protein sequence ID" value="CAF4182549.1"/>
    <property type="molecule type" value="Genomic_DNA"/>
</dbReference>
<comment type="caution">
    <text evidence="10">The sequence shown here is derived from an EMBL/GenBank/DDBJ whole genome shotgun (WGS) entry which is preliminary data.</text>
</comment>
<name>A0A819ZTI7_9BILA</name>
<dbReference type="EMBL" id="CAJNOE010000002">
    <property type="protein sequence ID" value="CAF0713689.1"/>
    <property type="molecule type" value="Genomic_DNA"/>
</dbReference>
<accession>A0A819ZTI7</accession>
<dbReference type="EMBL" id="CAJNOI010000012">
    <property type="protein sequence ID" value="CAF0797022.1"/>
    <property type="molecule type" value="Genomic_DNA"/>
</dbReference>
<dbReference type="Proteomes" id="UP000663868">
    <property type="component" value="Unassembled WGS sequence"/>
</dbReference>
<evidence type="ECO:0000313" key="7">
    <source>
        <dbReference type="EMBL" id="CAF0713689.1"/>
    </source>
</evidence>
<feature type="transmembrane region" description="Helical" evidence="5">
    <location>
        <begin position="254"/>
        <end position="277"/>
    </location>
</feature>
<feature type="transmembrane region" description="Helical" evidence="5">
    <location>
        <begin position="170"/>
        <end position="193"/>
    </location>
</feature>
<sequence length="309" mass="35811">MINPSAFILCLMTSIICSLTCLFSCFILICVIHHLYHNRLQQEDRIINIHCINIYSLVSIYIGILALLNIQTVLGIQYGYNFNLSSCIFLGYLTSILISSIYWAFVNQAFFRLCRVVYPSIRWLQSYQLYIILPFIELIFSCILISPILFLHDIVYLPQDNYCFVSFTNVFSLLWLAFNGYGNQIGVLLFVYIRITIFLRHQSNTQSLIVKHRQERDLLVIRRILITVGLLISLGIPAMVFIVMSFITHEDYPLTYPFVFFFISISMIGVCLSTIIFTPQLKTIVVKIIQHNRVIPLNDSFIGSIPMRQ</sequence>
<dbReference type="Proteomes" id="UP000663877">
    <property type="component" value="Unassembled WGS sequence"/>
</dbReference>
<organism evidence="10 12">
    <name type="scientific">Adineta steineri</name>
    <dbReference type="NCBI Taxonomy" id="433720"/>
    <lineage>
        <taxon>Eukaryota</taxon>
        <taxon>Metazoa</taxon>
        <taxon>Spiralia</taxon>
        <taxon>Gnathifera</taxon>
        <taxon>Rotifera</taxon>
        <taxon>Eurotatoria</taxon>
        <taxon>Bdelloidea</taxon>
        <taxon>Adinetida</taxon>
        <taxon>Adinetidae</taxon>
        <taxon>Adineta</taxon>
    </lineage>
</organism>
<feature type="transmembrane region" description="Helical" evidence="5">
    <location>
        <begin position="82"/>
        <end position="106"/>
    </location>
</feature>
<evidence type="ECO:0000313" key="8">
    <source>
        <dbReference type="EMBL" id="CAF0761501.1"/>
    </source>
</evidence>
<feature type="domain" description="G-protein coupled receptors family 1 profile" evidence="6">
    <location>
        <begin position="23"/>
        <end position="277"/>
    </location>
</feature>
<dbReference type="PROSITE" id="PS50262">
    <property type="entry name" value="G_PROTEIN_RECEP_F1_2"/>
    <property type="match status" value="1"/>
</dbReference>
<evidence type="ECO:0000313" key="9">
    <source>
        <dbReference type="EMBL" id="CAF0797022.1"/>
    </source>
</evidence>
<dbReference type="Proteomes" id="UP000663832">
    <property type="component" value="Unassembled WGS sequence"/>
</dbReference>
<evidence type="ECO:0000259" key="6">
    <source>
        <dbReference type="PROSITE" id="PS50262"/>
    </source>
</evidence>
<evidence type="ECO:0000313" key="12">
    <source>
        <dbReference type="Proteomes" id="UP000663868"/>
    </source>
</evidence>
<reference evidence="10" key="1">
    <citation type="submission" date="2021-02" db="EMBL/GenBank/DDBJ databases">
        <authorList>
            <person name="Nowell W R."/>
        </authorList>
    </citation>
    <scope>NUCLEOTIDE SEQUENCE</scope>
</reference>
<evidence type="ECO:0000256" key="4">
    <source>
        <dbReference type="ARBA" id="ARBA00023136"/>
    </source>
</evidence>
<dbReference type="AlphaFoldDB" id="A0A819ZTI7"/>
<gene>
    <name evidence="9" type="ORF">BJG266_LOCUS4990</name>
    <name evidence="7" type="ORF">IZO911_LOCUS480</name>
    <name evidence="10" type="ORF">KXQ929_LOCUS39034</name>
    <name evidence="8" type="ORF">QVE165_LOCUS2084</name>
</gene>
<evidence type="ECO:0000256" key="5">
    <source>
        <dbReference type="SAM" id="Phobius"/>
    </source>
</evidence>
<feature type="transmembrane region" description="Helical" evidence="5">
    <location>
        <begin position="224"/>
        <end position="248"/>
    </location>
</feature>
<evidence type="ECO:0000313" key="11">
    <source>
        <dbReference type="Proteomes" id="UP000663832"/>
    </source>
</evidence>
<keyword evidence="3 5" id="KW-1133">Transmembrane helix</keyword>
<feature type="transmembrane region" description="Helical" evidence="5">
    <location>
        <begin position="127"/>
        <end position="150"/>
    </location>
</feature>
<proteinExistence type="predicted"/>
<evidence type="ECO:0000256" key="1">
    <source>
        <dbReference type="ARBA" id="ARBA00004370"/>
    </source>
</evidence>